<dbReference type="GO" id="GO:0008299">
    <property type="term" value="P:isoprenoid biosynthetic process"/>
    <property type="evidence" value="ECO:0007669"/>
    <property type="project" value="UniProtKB-KW"/>
</dbReference>
<accession>A0A645H2E6</accession>
<dbReference type="Gene3D" id="1.10.600.10">
    <property type="entry name" value="Farnesyl Diphosphate Synthase"/>
    <property type="match status" value="1"/>
</dbReference>
<comment type="cofactor">
    <cofactor evidence="1">
        <name>Mg(2+)</name>
        <dbReference type="ChEBI" id="CHEBI:18420"/>
    </cofactor>
</comment>
<evidence type="ECO:0000313" key="6">
    <source>
        <dbReference type="EMBL" id="MPN32656.1"/>
    </source>
</evidence>
<evidence type="ECO:0000256" key="5">
    <source>
        <dbReference type="ARBA" id="ARBA00023229"/>
    </source>
</evidence>
<dbReference type="Pfam" id="PF00348">
    <property type="entry name" value="polyprenyl_synt"/>
    <property type="match status" value="1"/>
</dbReference>
<dbReference type="EMBL" id="VSSQ01084781">
    <property type="protein sequence ID" value="MPN32656.1"/>
    <property type="molecule type" value="Genomic_DNA"/>
</dbReference>
<keyword evidence="4" id="KW-0460">Magnesium</keyword>
<dbReference type="AlphaFoldDB" id="A0A645H2E6"/>
<reference evidence="6" key="1">
    <citation type="submission" date="2019-08" db="EMBL/GenBank/DDBJ databases">
        <authorList>
            <person name="Kucharzyk K."/>
            <person name="Murdoch R.W."/>
            <person name="Higgins S."/>
            <person name="Loffler F."/>
        </authorList>
    </citation>
    <scope>NUCLEOTIDE SEQUENCE</scope>
</reference>
<comment type="caution">
    <text evidence="6">The sequence shown here is derived from an EMBL/GenBank/DDBJ whole genome shotgun (WGS) entry which is preliminary data.</text>
</comment>
<evidence type="ECO:0000256" key="2">
    <source>
        <dbReference type="ARBA" id="ARBA00022679"/>
    </source>
</evidence>
<keyword evidence="5" id="KW-0414">Isoprene biosynthesis</keyword>
<proteinExistence type="predicted"/>
<sequence>MVDDILDVVADSQTLGKTAGKDAACDKPTYVSLLGLERAQQYADELREKAHAALAQTGLPDTRALAALADAVVRRTH</sequence>
<protein>
    <submittedName>
        <fullName evidence="6">Farnesyl diphosphate synthase</fullName>
        <ecNumber evidence="6">2.5.1.10</ecNumber>
    </submittedName>
</protein>
<dbReference type="EC" id="2.5.1.10" evidence="6"/>
<dbReference type="InterPro" id="IPR008949">
    <property type="entry name" value="Isoprenoid_synthase_dom_sf"/>
</dbReference>
<organism evidence="6">
    <name type="scientific">bioreactor metagenome</name>
    <dbReference type="NCBI Taxonomy" id="1076179"/>
    <lineage>
        <taxon>unclassified sequences</taxon>
        <taxon>metagenomes</taxon>
        <taxon>ecological metagenomes</taxon>
    </lineage>
</organism>
<dbReference type="GO" id="GO:0046872">
    <property type="term" value="F:metal ion binding"/>
    <property type="evidence" value="ECO:0007669"/>
    <property type="project" value="UniProtKB-KW"/>
</dbReference>
<dbReference type="InterPro" id="IPR000092">
    <property type="entry name" value="Polyprenyl_synt"/>
</dbReference>
<evidence type="ECO:0000256" key="1">
    <source>
        <dbReference type="ARBA" id="ARBA00001946"/>
    </source>
</evidence>
<evidence type="ECO:0000256" key="4">
    <source>
        <dbReference type="ARBA" id="ARBA00022842"/>
    </source>
</evidence>
<dbReference type="GO" id="GO:0004337">
    <property type="term" value="F:(2E,6E)-farnesyl diphosphate synthase activity"/>
    <property type="evidence" value="ECO:0007669"/>
    <property type="project" value="UniProtKB-EC"/>
</dbReference>
<keyword evidence="2 6" id="KW-0808">Transferase</keyword>
<dbReference type="PANTHER" id="PTHR43281">
    <property type="entry name" value="FARNESYL DIPHOSPHATE SYNTHASE"/>
    <property type="match status" value="1"/>
</dbReference>
<dbReference type="SUPFAM" id="SSF48576">
    <property type="entry name" value="Terpenoid synthases"/>
    <property type="match status" value="1"/>
</dbReference>
<dbReference type="PANTHER" id="PTHR43281:SF1">
    <property type="entry name" value="FARNESYL DIPHOSPHATE SYNTHASE"/>
    <property type="match status" value="1"/>
</dbReference>
<name>A0A645H2E6_9ZZZZ</name>
<evidence type="ECO:0000256" key="3">
    <source>
        <dbReference type="ARBA" id="ARBA00022723"/>
    </source>
</evidence>
<gene>
    <name evidence="6" type="primary">ispA_3</name>
    <name evidence="6" type="ORF">SDC9_180136</name>
</gene>
<keyword evidence="3" id="KW-0479">Metal-binding</keyword>